<evidence type="ECO:0000256" key="13">
    <source>
        <dbReference type="SAM" id="MobiDB-lite"/>
    </source>
</evidence>
<dbReference type="OrthoDB" id="287041at2759"/>
<dbReference type="SUPFAM" id="SSF56784">
    <property type="entry name" value="HAD-like"/>
    <property type="match status" value="1"/>
</dbReference>
<dbReference type="PROSITE" id="PS50969">
    <property type="entry name" value="FCP1"/>
    <property type="match status" value="1"/>
</dbReference>
<dbReference type="FunFam" id="3.40.50.1000:FF:000019">
    <property type="entry name" value="Mitochondrial import inner membrane translocase subunit TIM50"/>
    <property type="match status" value="1"/>
</dbReference>
<evidence type="ECO:0000256" key="6">
    <source>
        <dbReference type="ARBA" id="ARBA00022927"/>
    </source>
</evidence>
<evidence type="ECO:0000313" key="17">
    <source>
        <dbReference type="Proteomes" id="UP000297703"/>
    </source>
</evidence>
<comment type="function">
    <text evidence="12">Essential component of the TIM23 complex, a complex that mediates the translocation of transit peptide-containing proteins across the mitochondrial inner membrane.</text>
</comment>
<keyword evidence="11" id="KW-0472">Membrane</keyword>
<organism evidence="16 17">
    <name type="scientific">Platysternon megacephalum</name>
    <name type="common">big-headed turtle</name>
    <dbReference type="NCBI Taxonomy" id="55544"/>
    <lineage>
        <taxon>Eukaryota</taxon>
        <taxon>Metazoa</taxon>
        <taxon>Chordata</taxon>
        <taxon>Craniata</taxon>
        <taxon>Vertebrata</taxon>
        <taxon>Euteleostomi</taxon>
        <taxon>Archelosauria</taxon>
        <taxon>Testudinata</taxon>
        <taxon>Testudines</taxon>
        <taxon>Cryptodira</taxon>
        <taxon>Durocryptodira</taxon>
        <taxon>Testudinoidea</taxon>
        <taxon>Platysternidae</taxon>
        <taxon>Platysternon</taxon>
    </lineage>
</organism>
<keyword evidence="3 12" id="KW-0813">Transport</keyword>
<feature type="chain" id="PRO_5020027763" description="Mitochondrial import inner membrane translocase subunit TIM50" evidence="14">
    <location>
        <begin position="20"/>
        <end position="404"/>
    </location>
</feature>
<dbReference type="InterPro" id="IPR036412">
    <property type="entry name" value="HAD-like_sf"/>
</dbReference>
<evidence type="ECO:0000256" key="8">
    <source>
        <dbReference type="ARBA" id="ARBA00022989"/>
    </source>
</evidence>
<evidence type="ECO:0000256" key="7">
    <source>
        <dbReference type="ARBA" id="ARBA00022946"/>
    </source>
</evidence>
<dbReference type="InterPro" id="IPR050365">
    <property type="entry name" value="TIM50"/>
</dbReference>
<evidence type="ECO:0000256" key="12">
    <source>
        <dbReference type="RuleBase" id="RU365079"/>
    </source>
</evidence>
<name>A0A4D9DL50_9SAUR</name>
<evidence type="ECO:0000256" key="2">
    <source>
        <dbReference type="ARBA" id="ARBA00006344"/>
    </source>
</evidence>
<dbReference type="Pfam" id="PF03031">
    <property type="entry name" value="NIF"/>
    <property type="match status" value="1"/>
</dbReference>
<keyword evidence="7 12" id="KW-0809">Transit peptide</keyword>
<evidence type="ECO:0000259" key="15">
    <source>
        <dbReference type="PROSITE" id="PS50969"/>
    </source>
</evidence>
<evidence type="ECO:0000256" key="9">
    <source>
        <dbReference type="ARBA" id="ARBA00023010"/>
    </source>
</evidence>
<reference evidence="16 17" key="2">
    <citation type="submission" date="2019-04" db="EMBL/GenBank/DDBJ databases">
        <title>The genome sequence of big-headed turtle.</title>
        <authorList>
            <person name="Gong S."/>
        </authorList>
    </citation>
    <scope>NUCLEOTIDE SEQUENCE [LARGE SCALE GENOMIC DNA]</scope>
    <source>
        <strain evidence="16">DO16091913</strain>
        <tissue evidence="16">Muscle</tissue>
    </source>
</reference>
<evidence type="ECO:0000256" key="14">
    <source>
        <dbReference type="SAM" id="SignalP"/>
    </source>
</evidence>
<evidence type="ECO:0000313" key="16">
    <source>
        <dbReference type="EMBL" id="TFJ97984.1"/>
    </source>
</evidence>
<reference evidence="16 17" key="1">
    <citation type="submission" date="2019-04" db="EMBL/GenBank/DDBJ databases">
        <title>Draft genome of the big-headed turtle Platysternon megacephalum.</title>
        <authorList>
            <person name="Gong S."/>
        </authorList>
    </citation>
    <scope>NUCLEOTIDE SEQUENCE [LARGE SCALE GENOMIC DNA]</scope>
    <source>
        <strain evidence="16">DO16091913</strain>
        <tissue evidence="16">Muscle</tissue>
    </source>
</reference>
<keyword evidence="4" id="KW-0812">Transmembrane</keyword>
<dbReference type="GO" id="GO:0015031">
    <property type="term" value="P:protein transport"/>
    <property type="evidence" value="ECO:0007669"/>
    <property type="project" value="UniProtKB-KW"/>
</dbReference>
<dbReference type="CDD" id="cd07521">
    <property type="entry name" value="HAD_FCP1-like"/>
    <property type="match status" value="1"/>
</dbReference>
<evidence type="ECO:0000256" key="5">
    <source>
        <dbReference type="ARBA" id="ARBA00022792"/>
    </source>
</evidence>
<keyword evidence="6 12" id="KW-0653">Protein transport</keyword>
<evidence type="ECO:0000256" key="10">
    <source>
        <dbReference type="ARBA" id="ARBA00023128"/>
    </source>
</evidence>
<protein>
    <recommendedName>
        <fullName evidence="12">Mitochondrial import inner membrane translocase subunit TIM50</fullName>
    </recommendedName>
</protein>
<feature type="compositionally biased region" description="Basic and acidic residues" evidence="13">
    <location>
        <begin position="59"/>
        <end position="69"/>
    </location>
</feature>
<keyword evidence="10 12" id="KW-0496">Mitochondrion</keyword>
<dbReference type="STRING" id="55544.A0A4D9DL50"/>
<dbReference type="InterPro" id="IPR023214">
    <property type="entry name" value="HAD_sf"/>
</dbReference>
<dbReference type="SMART" id="SM00577">
    <property type="entry name" value="CPDc"/>
    <property type="match status" value="1"/>
</dbReference>
<comment type="subcellular location">
    <subcellularLocation>
        <location evidence="1 12">Mitochondrion inner membrane</location>
        <topology evidence="1 12">Single-pass membrane protein</topology>
    </subcellularLocation>
</comment>
<dbReference type="AlphaFoldDB" id="A0A4D9DL50"/>
<evidence type="ECO:0000256" key="4">
    <source>
        <dbReference type="ARBA" id="ARBA00022692"/>
    </source>
</evidence>
<dbReference type="Gene3D" id="3.40.50.1000">
    <property type="entry name" value="HAD superfamily/HAD-like"/>
    <property type="match status" value="1"/>
</dbReference>
<dbReference type="PANTHER" id="PTHR12210">
    <property type="entry name" value="DULLARD PROTEIN PHOSPHATASE"/>
    <property type="match status" value="1"/>
</dbReference>
<keyword evidence="5" id="KW-0999">Mitochondrion inner membrane</keyword>
<dbReference type="Proteomes" id="UP000297703">
    <property type="component" value="Unassembled WGS sequence"/>
</dbReference>
<dbReference type="InterPro" id="IPR004274">
    <property type="entry name" value="FCP1_dom"/>
</dbReference>
<keyword evidence="17" id="KW-1185">Reference proteome</keyword>
<comment type="subunit">
    <text evidence="12">Component of the TIM23 complex.</text>
</comment>
<evidence type="ECO:0000256" key="1">
    <source>
        <dbReference type="ARBA" id="ARBA00004434"/>
    </source>
</evidence>
<proteinExistence type="inferred from homology"/>
<accession>A0A4D9DL50</accession>
<sequence length="404" mass="44767">MAAAARGLVVVVAAYGARALRGGCCRRLRAAPGRALSVGATQQGGGVGLAEALLQDKLRQHQQSREGGDGKGSSSDEQQEKKQKENTAYAKKMVLRIAGLMGAGSGIAVIYIFGSNSVDEQGAKIPDEFDNDPVVVQQLRRTYKYFKDYRQMIIEPTSPKLLPDPLKEPYYQPPYTLVIELTDVLLHPEWSLVTGWRFKKRPGIDSLFQQLAPLYEIVIFTSETGMTAFPLIDSVDPHGFISYRLFRDATRYMDGHHVKDISCLNRDPAKVVVVDCKKEAFRLQPFNGMALKKWDGSSDDRMLFDLAAFLKTIALSGVEDVRTVLENYSMEDDPLEAFKRRQSQLEQVRAPISRLLPPQKAGGSVESVLRALTDGMMFVPQQRLPVTRSGPLCADAAQTEQSLV</sequence>
<keyword evidence="14" id="KW-0732">Signal</keyword>
<keyword evidence="9 12" id="KW-0811">Translocation</keyword>
<dbReference type="GO" id="GO:0005744">
    <property type="term" value="C:TIM23 mitochondrial import inner membrane translocase complex"/>
    <property type="evidence" value="ECO:0007669"/>
    <property type="project" value="UniProtKB-UniRule"/>
</dbReference>
<comment type="similarity">
    <text evidence="2 12">Belongs to the TIM50 family.</text>
</comment>
<evidence type="ECO:0000256" key="11">
    <source>
        <dbReference type="ARBA" id="ARBA00023136"/>
    </source>
</evidence>
<keyword evidence="8" id="KW-1133">Transmembrane helix</keyword>
<gene>
    <name evidence="16" type="ORF">DR999_PMT20129</name>
</gene>
<evidence type="ECO:0000256" key="3">
    <source>
        <dbReference type="ARBA" id="ARBA00022448"/>
    </source>
</evidence>
<comment type="caution">
    <text evidence="16">The sequence shown here is derived from an EMBL/GenBank/DDBJ whole genome shotgun (WGS) entry which is preliminary data.</text>
</comment>
<feature type="domain" description="FCP1 homology" evidence="15">
    <location>
        <begin position="170"/>
        <end position="313"/>
    </location>
</feature>
<feature type="region of interest" description="Disordered" evidence="13">
    <location>
        <begin position="59"/>
        <end position="85"/>
    </location>
</feature>
<dbReference type="EMBL" id="QXTE01000439">
    <property type="protein sequence ID" value="TFJ97984.1"/>
    <property type="molecule type" value="Genomic_DNA"/>
</dbReference>
<feature type="signal peptide" evidence="14">
    <location>
        <begin position="1"/>
        <end position="19"/>
    </location>
</feature>